<sequence>MSKAQRAQVDAILRQPRPAPRNLEEMRAGYAATQAQMAVSDGIRTSETTLGDRRALLVEPTERARPGTILYFHGGAWSLGSPETALPLTSALVSRTGARALSVDYRLAPENPYPAAVDDGANAYHALLKNGEDPARIALVGDSAGGSLAVTTALRARESGLPAPAAVVAFSGCFDLTLSGESMDTKGETDPIFTREMLGPLAGMYCAGQDPRHPHLSPALSADLTGFPAMLLQAGTNEVLLDDSARLAARAIDAGVDAVLDVTAEVPHVFQSFAGILDEAGQAIDRAALFLSQHLR</sequence>
<dbReference type="RefSeq" id="WP_155546741.1">
    <property type="nucleotide sequence ID" value="NZ_CABVGP010000002.1"/>
</dbReference>
<dbReference type="PANTHER" id="PTHR48081:SF30">
    <property type="entry name" value="ACETYL-HYDROLASE LIPR-RELATED"/>
    <property type="match status" value="1"/>
</dbReference>
<dbReference type="Gene3D" id="3.40.50.1820">
    <property type="entry name" value="alpha/beta hydrolase"/>
    <property type="match status" value="1"/>
</dbReference>
<feature type="region of interest" description="Disordered" evidence="3">
    <location>
        <begin position="1"/>
        <end position="20"/>
    </location>
</feature>
<evidence type="ECO:0000256" key="2">
    <source>
        <dbReference type="ARBA" id="ARBA00022801"/>
    </source>
</evidence>
<feature type="domain" description="Alpha/beta hydrolase fold-3" evidence="4">
    <location>
        <begin position="69"/>
        <end position="271"/>
    </location>
</feature>
<gene>
    <name evidence="5" type="ORF">AA23TX_06919</name>
</gene>
<dbReference type="PROSITE" id="PS01173">
    <property type="entry name" value="LIPASE_GDXG_HIS"/>
    <property type="match status" value="1"/>
</dbReference>
<dbReference type="InterPro" id="IPR013094">
    <property type="entry name" value="AB_hydrolase_3"/>
</dbReference>
<dbReference type="InterPro" id="IPR050300">
    <property type="entry name" value="GDXG_lipolytic_enzyme"/>
</dbReference>
<comment type="similarity">
    <text evidence="1">Belongs to the 'GDXG' lipolytic enzyme family.</text>
</comment>
<evidence type="ECO:0000256" key="1">
    <source>
        <dbReference type="ARBA" id="ARBA00010515"/>
    </source>
</evidence>
<evidence type="ECO:0000313" key="5">
    <source>
        <dbReference type="EMBL" id="VVJ21905.1"/>
    </source>
</evidence>
<dbReference type="InterPro" id="IPR002168">
    <property type="entry name" value="Lipase_GDXG_HIS_AS"/>
</dbReference>
<dbReference type="SUPFAM" id="SSF53474">
    <property type="entry name" value="alpha/beta-Hydrolases"/>
    <property type="match status" value="1"/>
</dbReference>
<dbReference type="Pfam" id="PF07859">
    <property type="entry name" value="Abhydrolase_3"/>
    <property type="match status" value="1"/>
</dbReference>
<dbReference type="PANTHER" id="PTHR48081">
    <property type="entry name" value="AB HYDROLASE SUPERFAMILY PROTEIN C4A8.06C"/>
    <property type="match status" value="1"/>
</dbReference>
<protein>
    <submittedName>
        <fullName evidence="5">Esterase</fullName>
    </submittedName>
</protein>
<organism evidence="5 6">
    <name type="scientific">Amycolatopsis camponoti</name>
    <dbReference type="NCBI Taxonomy" id="2606593"/>
    <lineage>
        <taxon>Bacteria</taxon>
        <taxon>Bacillati</taxon>
        <taxon>Actinomycetota</taxon>
        <taxon>Actinomycetes</taxon>
        <taxon>Pseudonocardiales</taxon>
        <taxon>Pseudonocardiaceae</taxon>
        <taxon>Amycolatopsis</taxon>
    </lineage>
</organism>
<dbReference type="Proteomes" id="UP000399805">
    <property type="component" value="Unassembled WGS sequence"/>
</dbReference>
<accession>A0A6I8LZP8</accession>
<keyword evidence="2" id="KW-0378">Hydrolase</keyword>
<evidence type="ECO:0000313" key="6">
    <source>
        <dbReference type="Proteomes" id="UP000399805"/>
    </source>
</evidence>
<reference evidence="5 6" key="1">
    <citation type="submission" date="2019-09" db="EMBL/GenBank/DDBJ databases">
        <authorList>
            <person name="Leyn A S."/>
        </authorList>
    </citation>
    <scope>NUCLEOTIDE SEQUENCE [LARGE SCALE GENOMIC DNA]</scope>
    <source>
        <strain evidence="5">AA231_1</strain>
    </source>
</reference>
<dbReference type="AlphaFoldDB" id="A0A6I8LZP8"/>
<evidence type="ECO:0000256" key="3">
    <source>
        <dbReference type="SAM" id="MobiDB-lite"/>
    </source>
</evidence>
<dbReference type="InterPro" id="IPR029058">
    <property type="entry name" value="AB_hydrolase_fold"/>
</dbReference>
<keyword evidence="6" id="KW-1185">Reference proteome</keyword>
<dbReference type="GO" id="GO:0004806">
    <property type="term" value="F:triacylglycerol lipase activity"/>
    <property type="evidence" value="ECO:0007669"/>
    <property type="project" value="TreeGrafter"/>
</dbReference>
<proteinExistence type="inferred from homology"/>
<name>A0A6I8LZP8_9PSEU</name>
<dbReference type="EMBL" id="CABVGP010000002">
    <property type="protein sequence ID" value="VVJ21905.1"/>
    <property type="molecule type" value="Genomic_DNA"/>
</dbReference>
<evidence type="ECO:0000259" key="4">
    <source>
        <dbReference type="Pfam" id="PF07859"/>
    </source>
</evidence>